<proteinExistence type="predicted"/>
<dbReference type="PANTHER" id="PTHR45436">
    <property type="entry name" value="SENSOR HISTIDINE KINASE YKOH"/>
    <property type="match status" value="1"/>
</dbReference>
<dbReference type="InterPro" id="IPR036097">
    <property type="entry name" value="HisK_dim/P_sf"/>
</dbReference>
<dbReference type="CDD" id="cd06225">
    <property type="entry name" value="HAMP"/>
    <property type="match status" value="1"/>
</dbReference>
<dbReference type="Pfam" id="PF00672">
    <property type="entry name" value="HAMP"/>
    <property type="match status" value="1"/>
</dbReference>
<dbReference type="SMART" id="SM00304">
    <property type="entry name" value="HAMP"/>
    <property type="match status" value="1"/>
</dbReference>
<evidence type="ECO:0000256" key="11">
    <source>
        <dbReference type="ARBA" id="ARBA00022989"/>
    </source>
</evidence>
<evidence type="ECO:0000259" key="15">
    <source>
        <dbReference type="PROSITE" id="PS50109"/>
    </source>
</evidence>
<feature type="transmembrane region" description="Helical" evidence="14">
    <location>
        <begin position="20"/>
        <end position="44"/>
    </location>
</feature>
<evidence type="ECO:0000256" key="3">
    <source>
        <dbReference type="ARBA" id="ARBA00012438"/>
    </source>
</evidence>
<evidence type="ECO:0000256" key="1">
    <source>
        <dbReference type="ARBA" id="ARBA00000085"/>
    </source>
</evidence>
<accession>A0ABW4JJE6</accession>
<comment type="caution">
    <text evidence="17">The sequence shown here is derived from an EMBL/GenBank/DDBJ whole genome shotgun (WGS) entry which is preliminary data.</text>
</comment>
<keyword evidence="11 14" id="KW-1133">Transmembrane helix</keyword>
<dbReference type="Gene3D" id="3.30.565.10">
    <property type="entry name" value="Histidine kinase-like ATPase, C-terminal domain"/>
    <property type="match status" value="1"/>
</dbReference>
<keyword evidence="4" id="KW-1003">Cell membrane</keyword>
<evidence type="ECO:0000313" key="18">
    <source>
        <dbReference type="Proteomes" id="UP001597079"/>
    </source>
</evidence>
<name>A0ABW4JJE6_9BACL</name>
<evidence type="ECO:0000256" key="12">
    <source>
        <dbReference type="ARBA" id="ARBA00023012"/>
    </source>
</evidence>
<keyword evidence="12" id="KW-0902">Two-component regulatory system</keyword>
<dbReference type="EC" id="2.7.13.3" evidence="3"/>
<dbReference type="SMART" id="SM00388">
    <property type="entry name" value="HisKA"/>
    <property type="match status" value="1"/>
</dbReference>
<dbReference type="PANTHER" id="PTHR45436:SF5">
    <property type="entry name" value="SENSOR HISTIDINE KINASE TRCS"/>
    <property type="match status" value="1"/>
</dbReference>
<evidence type="ECO:0000256" key="5">
    <source>
        <dbReference type="ARBA" id="ARBA00022553"/>
    </source>
</evidence>
<feature type="domain" description="Histidine kinase" evidence="15">
    <location>
        <begin position="267"/>
        <end position="480"/>
    </location>
</feature>
<dbReference type="PROSITE" id="PS50109">
    <property type="entry name" value="HIS_KIN"/>
    <property type="match status" value="1"/>
</dbReference>
<dbReference type="InterPro" id="IPR005467">
    <property type="entry name" value="His_kinase_dom"/>
</dbReference>
<keyword evidence="13 14" id="KW-0472">Membrane</keyword>
<organism evidence="17 18">
    <name type="scientific">Alicyclobacillus fodiniaquatilis</name>
    <dbReference type="NCBI Taxonomy" id="1661150"/>
    <lineage>
        <taxon>Bacteria</taxon>
        <taxon>Bacillati</taxon>
        <taxon>Bacillota</taxon>
        <taxon>Bacilli</taxon>
        <taxon>Bacillales</taxon>
        <taxon>Alicyclobacillaceae</taxon>
        <taxon>Alicyclobacillus</taxon>
    </lineage>
</organism>
<dbReference type="Gene3D" id="1.10.287.130">
    <property type="match status" value="1"/>
</dbReference>
<evidence type="ECO:0000313" key="17">
    <source>
        <dbReference type="EMBL" id="MFD1676409.1"/>
    </source>
</evidence>
<evidence type="ECO:0000256" key="6">
    <source>
        <dbReference type="ARBA" id="ARBA00022679"/>
    </source>
</evidence>
<dbReference type="GO" id="GO:0016301">
    <property type="term" value="F:kinase activity"/>
    <property type="evidence" value="ECO:0007669"/>
    <property type="project" value="UniProtKB-KW"/>
</dbReference>
<gene>
    <name evidence="17" type="ORF">ACFSB2_17035</name>
</gene>
<protein>
    <recommendedName>
        <fullName evidence="3">histidine kinase</fullName>
        <ecNumber evidence="3">2.7.13.3</ecNumber>
    </recommendedName>
</protein>
<evidence type="ECO:0000256" key="9">
    <source>
        <dbReference type="ARBA" id="ARBA00022777"/>
    </source>
</evidence>
<evidence type="ECO:0000256" key="14">
    <source>
        <dbReference type="SAM" id="Phobius"/>
    </source>
</evidence>
<dbReference type="RefSeq" id="WP_377944309.1">
    <property type="nucleotide sequence ID" value="NZ_JBHUCX010000058.1"/>
</dbReference>
<dbReference type="CDD" id="cd00075">
    <property type="entry name" value="HATPase"/>
    <property type="match status" value="1"/>
</dbReference>
<keyword evidence="8" id="KW-0547">Nucleotide-binding</keyword>
<dbReference type="SUPFAM" id="SSF55874">
    <property type="entry name" value="ATPase domain of HSP90 chaperone/DNA topoisomerase II/histidine kinase"/>
    <property type="match status" value="1"/>
</dbReference>
<dbReference type="SUPFAM" id="SSF47384">
    <property type="entry name" value="Homodimeric domain of signal transducing histidine kinase"/>
    <property type="match status" value="1"/>
</dbReference>
<dbReference type="PRINTS" id="PR00344">
    <property type="entry name" value="BCTRLSENSOR"/>
</dbReference>
<comment type="catalytic activity">
    <reaction evidence="1">
        <text>ATP + protein L-histidine = ADP + protein N-phospho-L-histidine.</text>
        <dbReference type="EC" id="2.7.13.3"/>
    </reaction>
</comment>
<keyword evidence="18" id="KW-1185">Reference proteome</keyword>
<keyword evidence="10" id="KW-0067">ATP-binding</keyword>
<evidence type="ECO:0000256" key="4">
    <source>
        <dbReference type="ARBA" id="ARBA00022475"/>
    </source>
</evidence>
<dbReference type="EMBL" id="JBHUCX010000058">
    <property type="protein sequence ID" value="MFD1676409.1"/>
    <property type="molecule type" value="Genomic_DNA"/>
</dbReference>
<keyword evidence="9 17" id="KW-0418">Kinase</keyword>
<dbReference type="Pfam" id="PF00512">
    <property type="entry name" value="HisKA"/>
    <property type="match status" value="1"/>
</dbReference>
<dbReference type="Gene3D" id="6.10.340.10">
    <property type="match status" value="1"/>
</dbReference>
<keyword evidence="7 14" id="KW-0812">Transmembrane</keyword>
<dbReference type="InterPro" id="IPR003661">
    <property type="entry name" value="HisK_dim/P_dom"/>
</dbReference>
<evidence type="ECO:0000256" key="2">
    <source>
        <dbReference type="ARBA" id="ARBA00004651"/>
    </source>
</evidence>
<dbReference type="InterPro" id="IPR003594">
    <property type="entry name" value="HATPase_dom"/>
</dbReference>
<evidence type="ECO:0000256" key="10">
    <source>
        <dbReference type="ARBA" id="ARBA00022840"/>
    </source>
</evidence>
<dbReference type="InterPro" id="IPR050428">
    <property type="entry name" value="TCS_sensor_his_kinase"/>
</dbReference>
<dbReference type="SUPFAM" id="SSF158472">
    <property type="entry name" value="HAMP domain-like"/>
    <property type="match status" value="1"/>
</dbReference>
<sequence length="485" mass="54118">MSRFHFRTLRSWMAPKSLRYQLLSRSLLILAGLFLLIGVFQYVLMSRFLYQNTAQTIRNQVGTMPFQMWTQSGPNRLPPFVFATPGSTVSFIDQQGNLHVLIQPQGDEAVPHLSQQTYEAALTYGQHGGQYQIVRGDNGHKELVVLAPVGPHGQPAGIVQVSTDLRQLQHVLMRQLLIFVVLALIALMVGLLTFSSTLRRTLVPLSQMYDSVRRVDAGNMDERVVPDKAQSEIALLANSFNSMLERLSVSFAAERAAKHRLRQFVADASHELRTPLTSIRGFIEVLLRQDNVPADQLQSALKSMLGESERLTKLVEDLLLLAKLDREQALELTEARMDLVIAQMEDQLRLLAGDREVVLVLDVVHARFDRDKMKQVLFNLFQNAVQHTSPETGRIGVSLVQAEGVYLTVRDNGHGIAPEHKDKLFERFYRADAARSRQQGGAGLGLAITKSIVAQHGGTIACESELGRGTTFTVWLPNDVKSHSS</sequence>
<dbReference type="Proteomes" id="UP001597079">
    <property type="component" value="Unassembled WGS sequence"/>
</dbReference>
<comment type="subcellular location">
    <subcellularLocation>
        <location evidence="2">Cell membrane</location>
        <topology evidence="2">Multi-pass membrane protein</topology>
    </subcellularLocation>
</comment>
<dbReference type="InterPro" id="IPR003660">
    <property type="entry name" value="HAMP_dom"/>
</dbReference>
<reference evidence="18" key="1">
    <citation type="journal article" date="2019" name="Int. J. Syst. Evol. Microbiol.">
        <title>The Global Catalogue of Microorganisms (GCM) 10K type strain sequencing project: providing services to taxonomists for standard genome sequencing and annotation.</title>
        <authorList>
            <consortium name="The Broad Institute Genomics Platform"/>
            <consortium name="The Broad Institute Genome Sequencing Center for Infectious Disease"/>
            <person name="Wu L."/>
            <person name="Ma J."/>
        </authorList>
    </citation>
    <scope>NUCLEOTIDE SEQUENCE [LARGE SCALE GENOMIC DNA]</scope>
    <source>
        <strain evidence="18">CGMCC 1.12286</strain>
    </source>
</reference>
<feature type="domain" description="HAMP" evidence="16">
    <location>
        <begin position="199"/>
        <end position="252"/>
    </location>
</feature>
<evidence type="ECO:0000256" key="13">
    <source>
        <dbReference type="ARBA" id="ARBA00023136"/>
    </source>
</evidence>
<evidence type="ECO:0000256" key="7">
    <source>
        <dbReference type="ARBA" id="ARBA00022692"/>
    </source>
</evidence>
<feature type="transmembrane region" description="Helical" evidence="14">
    <location>
        <begin position="176"/>
        <end position="198"/>
    </location>
</feature>
<dbReference type="PROSITE" id="PS50885">
    <property type="entry name" value="HAMP"/>
    <property type="match status" value="1"/>
</dbReference>
<dbReference type="SMART" id="SM00387">
    <property type="entry name" value="HATPase_c"/>
    <property type="match status" value="1"/>
</dbReference>
<dbReference type="CDD" id="cd00082">
    <property type="entry name" value="HisKA"/>
    <property type="match status" value="1"/>
</dbReference>
<evidence type="ECO:0000259" key="16">
    <source>
        <dbReference type="PROSITE" id="PS50885"/>
    </source>
</evidence>
<dbReference type="InterPro" id="IPR036890">
    <property type="entry name" value="HATPase_C_sf"/>
</dbReference>
<dbReference type="Pfam" id="PF02518">
    <property type="entry name" value="HATPase_c"/>
    <property type="match status" value="1"/>
</dbReference>
<keyword evidence="6" id="KW-0808">Transferase</keyword>
<keyword evidence="5" id="KW-0597">Phosphoprotein</keyword>
<dbReference type="InterPro" id="IPR004358">
    <property type="entry name" value="Sig_transdc_His_kin-like_C"/>
</dbReference>
<evidence type="ECO:0000256" key="8">
    <source>
        <dbReference type="ARBA" id="ARBA00022741"/>
    </source>
</evidence>